<comment type="caution">
    <text evidence="2">The sequence shown here is derived from an EMBL/GenBank/DDBJ whole genome shotgun (WGS) entry which is preliminary data.</text>
</comment>
<keyword evidence="3" id="KW-1185">Reference proteome</keyword>
<sequence length="312" mass="35612">MNLYSFISDVEMCSRIKIDALFAVDKESVVVFNDNYFLQFNVNKKKRGRILLVNDVWTEISTPIDSVSSFTINSSILFKNESGDAIDAQNTFWLYEDTFKYKSKQKLLLSGSVNFDVDPKPNEVSLFEQMLTNETNAISAFLCSENSLSQCLLTPQYTNETVVFQIGNIFNETCNNQLCMCMNYSKYLKPKHCSALEFDYIQFTPFGHAKVYVSERHSLFVYNWTEANETTVTLVKQLSLKYDVYDCGLRLKYRILLVILFIAAIVIIDLLVCLYLVKKRTQPEDIETEICAAVSKESGDNLSSNTAAANSF</sequence>
<dbReference type="EMBL" id="NCKV01002563">
    <property type="protein sequence ID" value="RWS26678.1"/>
    <property type="molecule type" value="Genomic_DNA"/>
</dbReference>
<dbReference type="AlphaFoldDB" id="A0A443SGN0"/>
<keyword evidence="1" id="KW-0472">Membrane</keyword>
<dbReference type="Gene3D" id="2.110.10.10">
    <property type="entry name" value="Hemopexin-like domain"/>
    <property type="match status" value="1"/>
</dbReference>
<gene>
    <name evidence="2" type="ORF">B4U80_13753</name>
</gene>
<reference evidence="2 3" key="1">
    <citation type="journal article" date="2018" name="Gigascience">
        <title>Genomes of trombidid mites reveal novel predicted allergens and laterally-transferred genes associated with secondary metabolism.</title>
        <authorList>
            <person name="Dong X."/>
            <person name="Chaisiri K."/>
            <person name="Xia D."/>
            <person name="Armstrong S.D."/>
            <person name="Fang Y."/>
            <person name="Donnelly M.J."/>
            <person name="Kadowaki T."/>
            <person name="McGarry J.W."/>
            <person name="Darby A.C."/>
            <person name="Makepeace B.L."/>
        </authorList>
    </citation>
    <scope>NUCLEOTIDE SEQUENCE [LARGE SCALE GENOMIC DNA]</scope>
    <source>
        <strain evidence="2">UoL-UT</strain>
    </source>
</reference>
<evidence type="ECO:0000313" key="2">
    <source>
        <dbReference type="EMBL" id="RWS26678.1"/>
    </source>
</evidence>
<accession>A0A443SGN0</accession>
<feature type="transmembrane region" description="Helical" evidence="1">
    <location>
        <begin position="255"/>
        <end position="277"/>
    </location>
</feature>
<keyword evidence="1" id="KW-0812">Transmembrane</keyword>
<dbReference type="InterPro" id="IPR036375">
    <property type="entry name" value="Hemopexin-like_dom_sf"/>
</dbReference>
<dbReference type="SUPFAM" id="SSF50923">
    <property type="entry name" value="Hemopexin-like domain"/>
    <property type="match status" value="1"/>
</dbReference>
<evidence type="ECO:0000313" key="3">
    <source>
        <dbReference type="Proteomes" id="UP000288716"/>
    </source>
</evidence>
<organism evidence="2 3">
    <name type="scientific">Leptotrombidium deliense</name>
    <dbReference type="NCBI Taxonomy" id="299467"/>
    <lineage>
        <taxon>Eukaryota</taxon>
        <taxon>Metazoa</taxon>
        <taxon>Ecdysozoa</taxon>
        <taxon>Arthropoda</taxon>
        <taxon>Chelicerata</taxon>
        <taxon>Arachnida</taxon>
        <taxon>Acari</taxon>
        <taxon>Acariformes</taxon>
        <taxon>Trombidiformes</taxon>
        <taxon>Prostigmata</taxon>
        <taxon>Anystina</taxon>
        <taxon>Parasitengona</taxon>
        <taxon>Trombiculoidea</taxon>
        <taxon>Trombiculidae</taxon>
        <taxon>Leptotrombidium</taxon>
    </lineage>
</organism>
<keyword evidence="1" id="KW-1133">Transmembrane helix</keyword>
<name>A0A443SGN0_9ACAR</name>
<protein>
    <submittedName>
        <fullName evidence="2">Uncharacterized protein</fullName>
    </submittedName>
</protein>
<evidence type="ECO:0000256" key="1">
    <source>
        <dbReference type="SAM" id="Phobius"/>
    </source>
</evidence>
<proteinExistence type="predicted"/>
<dbReference type="Proteomes" id="UP000288716">
    <property type="component" value="Unassembled WGS sequence"/>
</dbReference>
<dbReference type="VEuPathDB" id="VectorBase:LDEU005363"/>